<proteinExistence type="predicted"/>
<dbReference type="RefSeq" id="WP_016299277.1">
    <property type="nucleotide sequence ID" value="NZ_QZDT01000006.1"/>
</dbReference>
<dbReference type="OrthoDB" id="2058193at2"/>
<sequence>MNILKRYRLKKQQKELVRRYAILEQLQTEHSGDEYFYRYAQKEMDAIDEEAEQIRHVLEMGCCE</sequence>
<reference evidence="1" key="1">
    <citation type="submission" date="2018-09" db="EMBL/GenBank/DDBJ databases">
        <title>Murine metabolic-syndrome-specific gut microbial biobank.</title>
        <authorList>
            <person name="Liu C."/>
        </authorList>
    </citation>
    <scope>NUCLEOTIDE SEQUENCE</scope>
    <source>
        <strain evidence="1">D42-62</strain>
    </source>
</reference>
<comment type="caution">
    <text evidence="1">The sequence shown here is derived from an EMBL/GenBank/DDBJ whole genome shotgun (WGS) entry which is preliminary data.</text>
</comment>
<dbReference type="AlphaFoldDB" id="A0A9X5BEF4"/>
<protein>
    <submittedName>
        <fullName evidence="1">Uncharacterized protein</fullName>
    </submittedName>
</protein>
<evidence type="ECO:0000313" key="1">
    <source>
        <dbReference type="EMBL" id="NBJ92098.1"/>
    </source>
</evidence>
<gene>
    <name evidence="1" type="ORF">D5281_05720</name>
</gene>
<evidence type="ECO:0000313" key="2">
    <source>
        <dbReference type="Proteomes" id="UP001154420"/>
    </source>
</evidence>
<accession>A0A9X5BEF4</accession>
<name>A0A9X5BEF4_9FIRM</name>
<organism evidence="1 2">
    <name type="scientific">Parablautia muri</name>
    <dbReference type="NCBI Taxonomy" id="2320879"/>
    <lineage>
        <taxon>Bacteria</taxon>
        <taxon>Bacillati</taxon>
        <taxon>Bacillota</taxon>
        <taxon>Clostridia</taxon>
        <taxon>Lachnospirales</taxon>
        <taxon>Lachnospiraceae</taxon>
        <taxon>Parablautia</taxon>
    </lineage>
</organism>
<keyword evidence="2" id="KW-1185">Reference proteome</keyword>
<dbReference type="Proteomes" id="UP001154420">
    <property type="component" value="Unassembled WGS sequence"/>
</dbReference>
<dbReference type="EMBL" id="QZDT01000006">
    <property type="protein sequence ID" value="NBJ92098.1"/>
    <property type="molecule type" value="Genomic_DNA"/>
</dbReference>